<organism evidence="3 4">
    <name type="scientific">Hymenobacter algoricola</name>
    <dbReference type="NCBI Taxonomy" id="486267"/>
    <lineage>
        <taxon>Bacteria</taxon>
        <taxon>Pseudomonadati</taxon>
        <taxon>Bacteroidota</taxon>
        <taxon>Cytophagia</taxon>
        <taxon>Cytophagales</taxon>
        <taxon>Hymenobacteraceae</taxon>
        <taxon>Hymenobacter</taxon>
    </lineage>
</organism>
<dbReference type="Gene3D" id="3.40.50.2300">
    <property type="match status" value="1"/>
</dbReference>
<name>A0ABP7MIP5_9BACT</name>
<sequence>MPQLPCVLLVDDDDTTNYLNRLLLERLGVAAHILVAPNGRQALDLLPAHCPEPGAPTCPVLILLDINMPVMNGFEFLEAYAQLPPARRGASVVLMLTTSLNPQDADRLRTLPAAGTIIKPLSRAKVAQLLHEHFGHPLPAL</sequence>
<feature type="domain" description="Response regulatory" evidence="2">
    <location>
        <begin position="6"/>
        <end position="134"/>
    </location>
</feature>
<reference evidence="4" key="1">
    <citation type="journal article" date="2019" name="Int. J. Syst. Evol. Microbiol.">
        <title>The Global Catalogue of Microorganisms (GCM) 10K type strain sequencing project: providing services to taxonomists for standard genome sequencing and annotation.</title>
        <authorList>
            <consortium name="The Broad Institute Genomics Platform"/>
            <consortium name="The Broad Institute Genome Sequencing Center for Infectious Disease"/>
            <person name="Wu L."/>
            <person name="Ma J."/>
        </authorList>
    </citation>
    <scope>NUCLEOTIDE SEQUENCE [LARGE SCALE GENOMIC DNA]</scope>
    <source>
        <strain evidence="4">JCM 17214</strain>
    </source>
</reference>
<dbReference type="InterPro" id="IPR001789">
    <property type="entry name" value="Sig_transdc_resp-reg_receiver"/>
</dbReference>
<dbReference type="InterPro" id="IPR052893">
    <property type="entry name" value="TCS_response_regulator"/>
</dbReference>
<dbReference type="PANTHER" id="PTHR44520:SF2">
    <property type="entry name" value="RESPONSE REGULATOR RCP1"/>
    <property type="match status" value="1"/>
</dbReference>
<dbReference type="PANTHER" id="PTHR44520">
    <property type="entry name" value="RESPONSE REGULATOR RCP1-RELATED"/>
    <property type="match status" value="1"/>
</dbReference>
<evidence type="ECO:0000313" key="3">
    <source>
        <dbReference type="EMBL" id="GAA3923856.1"/>
    </source>
</evidence>
<dbReference type="EMBL" id="BAABDH010000015">
    <property type="protein sequence ID" value="GAA3923856.1"/>
    <property type="molecule type" value="Genomic_DNA"/>
</dbReference>
<dbReference type="Pfam" id="PF00072">
    <property type="entry name" value="Response_reg"/>
    <property type="match status" value="1"/>
</dbReference>
<dbReference type="PROSITE" id="PS50110">
    <property type="entry name" value="RESPONSE_REGULATORY"/>
    <property type="match status" value="1"/>
</dbReference>
<evidence type="ECO:0000313" key="4">
    <source>
        <dbReference type="Proteomes" id="UP001499909"/>
    </source>
</evidence>
<keyword evidence="4" id="KW-1185">Reference proteome</keyword>
<feature type="modified residue" description="4-aspartylphosphate" evidence="1">
    <location>
        <position position="65"/>
    </location>
</feature>
<dbReference type="RefSeq" id="WP_345110303.1">
    <property type="nucleotide sequence ID" value="NZ_BAABDH010000015.1"/>
</dbReference>
<evidence type="ECO:0000256" key="1">
    <source>
        <dbReference type="PROSITE-ProRule" id="PRU00169"/>
    </source>
</evidence>
<dbReference type="InterPro" id="IPR011006">
    <property type="entry name" value="CheY-like_superfamily"/>
</dbReference>
<dbReference type="Proteomes" id="UP001499909">
    <property type="component" value="Unassembled WGS sequence"/>
</dbReference>
<proteinExistence type="predicted"/>
<dbReference type="SUPFAM" id="SSF52172">
    <property type="entry name" value="CheY-like"/>
    <property type="match status" value="1"/>
</dbReference>
<protein>
    <submittedName>
        <fullName evidence="3">Response regulator</fullName>
    </submittedName>
</protein>
<comment type="caution">
    <text evidence="3">The sequence shown here is derived from an EMBL/GenBank/DDBJ whole genome shotgun (WGS) entry which is preliminary data.</text>
</comment>
<gene>
    <name evidence="3" type="ORF">GCM10022406_07570</name>
</gene>
<accession>A0ABP7MIP5</accession>
<evidence type="ECO:0000259" key="2">
    <source>
        <dbReference type="PROSITE" id="PS50110"/>
    </source>
</evidence>
<dbReference type="SMART" id="SM00448">
    <property type="entry name" value="REC"/>
    <property type="match status" value="1"/>
</dbReference>
<keyword evidence="1" id="KW-0597">Phosphoprotein</keyword>